<keyword evidence="1" id="KW-0596">Phosphopantetheine</keyword>
<dbReference type="EMBL" id="CP157762">
    <property type="protein sequence ID" value="XBP96134.1"/>
    <property type="molecule type" value="Genomic_DNA"/>
</dbReference>
<proteinExistence type="predicted"/>
<dbReference type="InterPro" id="IPR020806">
    <property type="entry name" value="PKS_PP-bd"/>
</dbReference>
<dbReference type="RefSeq" id="WP_350937589.1">
    <property type="nucleotide sequence ID" value="NZ_CP157762.1"/>
</dbReference>
<dbReference type="SMART" id="SM00823">
    <property type="entry name" value="PKS_PP"/>
    <property type="match status" value="1"/>
</dbReference>
<evidence type="ECO:0000256" key="1">
    <source>
        <dbReference type="ARBA" id="ARBA00022450"/>
    </source>
</evidence>
<dbReference type="PROSITE" id="PS50075">
    <property type="entry name" value="CARRIER"/>
    <property type="match status" value="1"/>
</dbReference>
<dbReference type="SMART" id="SM01294">
    <property type="entry name" value="PKS_PP_betabranch"/>
    <property type="match status" value="1"/>
</dbReference>
<evidence type="ECO:0000313" key="4">
    <source>
        <dbReference type="EMBL" id="XBP96134.1"/>
    </source>
</evidence>
<keyword evidence="2" id="KW-0597">Phosphoprotein</keyword>
<gene>
    <name evidence="5" type="ORF">ABUL08_12310</name>
    <name evidence="4" type="ORF">VK199_12260</name>
</gene>
<organism evidence="4">
    <name type="scientific">Micromonospora sp. CCTCC AA 2012012</name>
    <dbReference type="NCBI Taxonomy" id="3111921"/>
    <lineage>
        <taxon>Bacteria</taxon>
        <taxon>Bacillati</taxon>
        <taxon>Actinomycetota</taxon>
        <taxon>Actinomycetes</taxon>
        <taxon>Micromonosporales</taxon>
        <taxon>Micromonosporaceae</taxon>
        <taxon>Micromonospora</taxon>
    </lineage>
</organism>
<protein>
    <submittedName>
        <fullName evidence="4">Acyl carrier protein</fullName>
    </submittedName>
</protein>
<dbReference type="GO" id="GO:0031177">
    <property type="term" value="F:phosphopantetheine binding"/>
    <property type="evidence" value="ECO:0007669"/>
    <property type="project" value="InterPro"/>
</dbReference>
<reference evidence="4" key="1">
    <citation type="submission" date="2024-01" db="EMBL/GenBank/DDBJ databases">
        <title>The genome sequence of Micromonospora mangrovi CCTCC AA 2012012.</title>
        <authorList>
            <person name="Gao J."/>
        </authorList>
    </citation>
    <scope>NUCLEOTIDE SEQUENCE</scope>
    <source>
        <strain evidence="4">CCTCC AA 2012012</strain>
    </source>
</reference>
<dbReference type="InterPro" id="IPR009081">
    <property type="entry name" value="PP-bd_ACP"/>
</dbReference>
<dbReference type="EMBL" id="CP159342">
    <property type="protein sequence ID" value="XCH76838.1"/>
    <property type="molecule type" value="Genomic_DNA"/>
</dbReference>
<sequence>MSANTGATPADVRQWLVGRISDYLGVPAGELDVHAPLAELGLDSVYALALSGDIEDAFGIPVEPTLAWDYPTIDRLAGGIVEAARPTAAS</sequence>
<accession>A0AAU7MFC4</accession>
<evidence type="ECO:0000259" key="3">
    <source>
        <dbReference type="PROSITE" id="PS50075"/>
    </source>
</evidence>
<feature type="domain" description="Carrier" evidence="3">
    <location>
        <begin position="7"/>
        <end position="84"/>
    </location>
</feature>
<dbReference type="AlphaFoldDB" id="A0AAU7MFC4"/>
<dbReference type="Pfam" id="PF00550">
    <property type="entry name" value="PP-binding"/>
    <property type="match status" value="1"/>
</dbReference>
<dbReference type="SUPFAM" id="SSF47336">
    <property type="entry name" value="ACP-like"/>
    <property type="match status" value="1"/>
</dbReference>
<dbReference type="Gene3D" id="1.10.1200.10">
    <property type="entry name" value="ACP-like"/>
    <property type="match status" value="1"/>
</dbReference>
<evidence type="ECO:0000313" key="5">
    <source>
        <dbReference type="EMBL" id="XCH76838.1"/>
    </source>
</evidence>
<name>A0AAU7MFC4_9ACTN</name>
<evidence type="ECO:0000256" key="2">
    <source>
        <dbReference type="ARBA" id="ARBA00022553"/>
    </source>
</evidence>
<reference evidence="5" key="2">
    <citation type="submission" date="2024-06" db="EMBL/GenBank/DDBJ databases">
        <title>Micromonospora mangrovi CCTCC AA 2012012 genome sequences.</title>
        <authorList>
            <person name="Gao J."/>
        </authorList>
    </citation>
    <scope>NUCLEOTIDE SEQUENCE</scope>
    <source>
        <strain evidence="5">CCTCC AA 2012012</strain>
    </source>
</reference>
<dbReference type="InterPro" id="IPR036736">
    <property type="entry name" value="ACP-like_sf"/>
</dbReference>